<evidence type="ECO:0000256" key="3">
    <source>
        <dbReference type="ARBA" id="ARBA00004370"/>
    </source>
</evidence>
<comment type="subcellular location">
    <subcellularLocation>
        <location evidence="2">Endoplasmic reticulum</location>
    </subcellularLocation>
    <subcellularLocation>
        <location evidence="3">Membrane</location>
    </subcellularLocation>
    <subcellularLocation>
        <location evidence="1">Mitochondrion</location>
    </subcellularLocation>
</comment>
<dbReference type="EMBL" id="MU842808">
    <property type="protein sequence ID" value="KAK2035421.1"/>
    <property type="molecule type" value="Genomic_DNA"/>
</dbReference>
<evidence type="ECO:0000256" key="1">
    <source>
        <dbReference type="ARBA" id="ARBA00004173"/>
    </source>
</evidence>
<dbReference type="GO" id="GO:0016020">
    <property type="term" value="C:membrane"/>
    <property type="evidence" value="ECO:0007669"/>
    <property type="project" value="UniProtKB-SubCell"/>
</dbReference>
<reference evidence="8" key="1">
    <citation type="submission" date="2021-06" db="EMBL/GenBank/DDBJ databases">
        <title>Comparative genomics, transcriptomics and evolutionary studies reveal genomic signatures of adaptation to plant cell wall in hemibiotrophic fungi.</title>
        <authorList>
            <consortium name="DOE Joint Genome Institute"/>
            <person name="Baroncelli R."/>
            <person name="Diaz J.F."/>
            <person name="Benocci T."/>
            <person name="Peng M."/>
            <person name="Battaglia E."/>
            <person name="Haridas S."/>
            <person name="Andreopoulos W."/>
            <person name="Labutti K."/>
            <person name="Pangilinan J."/>
            <person name="Floch G.L."/>
            <person name="Makela M.R."/>
            <person name="Henrissat B."/>
            <person name="Grigoriev I.V."/>
            <person name="Crouch J.A."/>
            <person name="De Vries R.P."/>
            <person name="Sukno S.A."/>
            <person name="Thon M.R."/>
        </authorList>
    </citation>
    <scope>NUCLEOTIDE SEQUENCE</scope>
    <source>
        <strain evidence="8">MAFF235873</strain>
    </source>
</reference>
<evidence type="ECO:0000256" key="5">
    <source>
        <dbReference type="ARBA" id="ARBA00023128"/>
    </source>
</evidence>
<proteinExistence type="predicted"/>
<comment type="caution">
    <text evidence="8">The sequence shown here is derived from an EMBL/GenBank/DDBJ whole genome shotgun (WGS) entry which is preliminary data.</text>
</comment>
<dbReference type="GO" id="GO:0005783">
    <property type="term" value="C:endoplasmic reticulum"/>
    <property type="evidence" value="ECO:0007669"/>
    <property type="project" value="UniProtKB-SubCell"/>
</dbReference>
<feature type="region of interest" description="Disordered" evidence="7">
    <location>
        <begin position="87"/>
        <end position="112"/>
    </location>
</feature>
<dbReference type="Proteomes" id="UP001232148">
    <property type="component" value="Unassembled WGS sequence"/>
</dbReference>
<evidence type="ECO:0000256" key="6">
    <source>
        <dbReference type="ARBA" id="ARBA00023136"/>
    </source>
</evidence>
<evidence type="ECO:0000313" key="8">
    <source>
        <dbReference type="EMBL" id="KAK2035421.1"/>
    </source>
</evidence>
<protein>
    <submittedName>
        <fullName evidence="8">Uncharacterized protein</fullName>
    </submittedName>
</protein>
<sequence length="258" mass="28064">MAWNDLTSVGLSVSLTIASIIVGKRFLLAPAPASSTPPSKGLKVGGAKNYRVRGVPLAWDTNDLQSFLLMQDGCYDPVVKSLATEAHGRSKTGTATFRDGTDPPTTLQGSLRPEEETHTLILDRGFLGLTTLFSPSPEDHKVDIVAIPGLGGHAIGSFREPKGQHMWLRDALPYHMLWEQTNRPMARVITYGYESEIVNSRSMQNLEDLATTFRDSLCTLTSSRGAKPLIIVAHSLGGLIVKQQGHYHSREFGNGLPS</sequence>
<dbReference type="GO" id="GO:0005739">
    <property type="term" value="C:mitochondrion"/>
    <property type="evidence" value="ECO:0007669"/>
    <property type="project" value="UniProtKB-SubCell"/>
</dbReference>
<dbReference type="PANTHER" id="PTHR48182:SF2">
    <property type="entry name" value="PROTEIN SERAC1"/>
    <property type="match status" value="1"/>
</dbReference>
<gene>
    <name evidence="8" type="ORF">LX32DRAFT_92</name>
</gene>
<keyword evidence="5" id="KW-0496">Mitochondrion</keyword>
<dbReference type="Gene3D" id="3.40.50.1820">
    <property type="entry name" value="alpha/beta hydrolase"/>
    <property type="match status" value="1"/>
</dbReference>
<keyword evidence="4" id="KW-0256">Endoplasmic reticulum</keyword>
<dbReference type="AlphaFoldDB" id="A0AAD9HVZ1"/>
<dbReference type="PANTHER" id="PTHR48182">
    <property type="entry name" value="PROTEIN SERAC1"/>
    <property type="match status" value="1"/>
</dbReference>
<dbReference type="InterPro" id="IPR052374">
    <property type="entry name" value="SERAC1"/>
</dbReference>
<accession>A0AAD9HVZ1</accession>
<evidence type="ECO:0000256" key="7">
    <source>
        <dbReference type="SAM" id="MobiDB-lite"/>
    </source>
</evidence>
<dbReference type="SUPFAM" id="SSF53474">
    <property type="entry name" value="alpha/beta-Hydrolases"/>
    <property type="match status" value="1"/>
</dbReference>
<organism evidence="8 9">
    <name type="scientific">Colletotrichum zoysiae</name>
    <dbReference type="NCBI Taxonomy" id="1216348"/>
    <lineage>
        <taxon>Eukaryota</taxon>
        <taxon>Fungi</taxon>
        <taxon>Dikarya</taxon>
        <taxon>Ascomycota</taxon>
        <taxon>Pezizomycotina</taxon>
        <taxon>Sordariomycetes</taxon>
        <taxon>Hypocreomycetidae</taxon>
        <taxon>Glomerellales</taxon>
        <taxon>Glomerellaceae</taxon>
        <taxon>Colletotrichum</taxon>
        <taxon>Colletotrichum graminicola species complex</taxon>
    </lineage>
</organism>
<keyword evidence="9" id="KW-1185">Reference proteome</keyword>
<evidence type="ECO:0000256" key="2">
    <source>
        <dbReference type="ARBA" id="ARBA00004240"/>
    </source>
</evidence>
<evidence type="ECO:0000256" key="4">
    <source>
        <dbReference type="ARBA" id="ARBA00022824"/>
    </source>
</evidence>
<name>A0AAD9HVZ1_9PEZI</name>
<dbReference type="InterPro" id="IPR029058">
    <property type="entry name" value="AB_hydrolase_fold"/>
</dbReference>
<evidence type="ECO:0000313" key="9">
    <source>
        <dbReference type="Proteomes" id="UP001232148"/>
    </source>
</evidence>
<keyword evidence="6" id="KW-0472">Membrane</keyword>